<name>A0A165MLZ9_9AGAM</name>
<dbReference type="SUPFAM" id="SSF53056">
    <property type="entry name" value="beta-carbonic anhydrase, cab"/>
    <property type="match status" value="1"/>
</dbReference>
<dbReference type="Gene3D" id="3.40.1050.10">
    <property type="entry name" value="Carbonic anhydrase"/>
    <property type="match status" value="1"/>
</dbReference>
<evidence type="ECO:0000256" key="4">
    <source>
        <dbReference type="ARBA" id="ARBA00022833"/>
    </source>
</evidence>
<dbReference type="InterPro" id="IPR036874">
    <property type="entry name" value="Carbonic_anhydrase_sf"/>
</dbReference>
<dbReference type="GO" id="GO:0004089">
    <property type="term" value="F:carbonate dehydratase activity"/>
    <property type="evidence" value="ECO:0007669"/>
    <property type="project" value="UniProtKB-UniRule"/>
</dbReference>
<comment type="cofactor">
    <cofactor evidence="7">
        <name>Zn(2+)</name>
        <dbReference type="ChEBI" id="CHEBI:29105"/>
    </cofactor>
    <text evidence="7">Binds 1 zinc ion per subunit.</text>
</comment>
<dbReference type="GO" id="GO:0034599">
    <property type="term" value="P:cellular response to oxidative stress"/>
    <property type="evidence" value="ECO:0007669"/>
    <property type="project" value="TreeGrafter"/>
</dbReference>
<proteinExistence type="inferred from homology"/>
<dbReference type="PANTHER" id="PTHR11002">
    <property type="entry name" value="CARBONIC ANHYDRASE"/>
    <property type="match status" value="1"/>
</dbReference>
<gene>
    <name evidence="9" type="ORF">NEOLEDRAFT_1103431</name>
</gene>
<feature type="binding site" evidence="7">
    <location>
        <position position="107"/>
    </location>
    <ligand>
        <name>Zn(2+)</name>
        <dbReference type="ChEBI" id="CHEBI:29105"/>
    </ligand>
</feature>
<dbReference type="FunCoup" id="A0A165MLZ9">
    <property type="interactions" value="284"/>
</dbReference>
<keyword evidence="4 7" id="KW-0862">Zinc</keyword>
<dbReference type="STRING" id="1314782.A0A165MLZ9"/>
<evidence type="ECO:0000256" key="3">
    <source>
        <dbReference type="ARBA" id="ARBA00022723"/>
    </source>
</evidence>
<reference evidence="9 10" key="1">
    <citation type="journal article" date="2016" name="Mol. Biol. Evol.">
        <title>Comparative Genomics of Early-Diverging Mushroom-Forming Fungi Provides Insights into the Origins of Lignocellulose Decay Capabilities.</title>
        <authorList>
            <person name="Nagy L.G."/>
            <person name="Riley R."/>
            <person name="Tritt A."/>
            <person name="Adam C."/>
            <person name="Daum C."/>
            <person name="Floudas D."/>
            <person name="Sun H."/>
            <person name="Yadav J.S."/>
            <person name="Pangilinan J."/>
            <person name="Larsson K.H."/>
            <person name="Matsuura K."/>
            <person name="Barry K."/>
            <person name="Labutti K."/>
            <person name="Kuo R."/>
            <person name="Ohm R.A."/>
            <person name="Bhattacharya S.S."/>
            <person name="Shirouzu T."/>
            <person name="Yoshinaga Y."/>
            <person name="Martin F.M."/>
            <person name="Grigoriev I.V."/>
            <person name="Hibbett D.S."/>
        </authorList>
    </citation>
    <scope>NUCLEOTIDE SEQUENCE [LARGE SCALE GENOMIC DNA]</scope>
    <source>
        <strain evidence="9 10">HHB14362 ss-1</strain>
    </source>
</reference>
<evidence type="ECO:0000256" key="5">
    <source>
        <dbReference type="ARBA" id="ARBA00023239"/>
    </source>
</evidence>
<dbReference type="OrthoDB" id="10248475at2759"/>
<dbReference type="GO" id="GO:0008270">
    <property type="term" value="F:zinc ion binding"/>
    <property type="evidence" value="ECO:0007669"/>
    <property type="project" value="UniProtKB-UniRule"/>
</dbReference>
<comment type="function">
    <text evidence="8">Reversible hydration of carbon dioxide.</text>
</comment>
<evidence type="ECO:0000313" key="9">
    <source>
        <dbReference type="EMBL" id="KZT18507.1"/>
    </source>
</evidence>
<dbReference type="EMBL" id="KV425676">
    <property type="protein sequence ID" value="KZT18507.1"/>
    <property type="molecule type" value="Genomic_DNA"/>
</dbReference>
<dbReference type="PANTHER" id="PTHR11002:SF76">
    <property type="entry name" value="CARBONIC ANHYDRASE"/>
    <property type="match status" value="1"/>
</dbReference>
<feature type="binding site" evidence="7">
    <location>
        <position position="51"/>
    </location>
    <ligand>
        <name>Zn(2+)</name>
        <dbReference type="ChEBI" id="CHEBI:29105"/>
    </ligand>
</feature>
<dbReference type="InParanoid" id="A0A165MLZ9"/>
<dbReference type="Pfam" id="PF00484">
    <property type="entry name" value="Pro_CA"/>
    <property type="match status" value="1"/>
</dbReference>
<accession>A0A165MLZ9</accession>
<comment type="similarity">
    <text evidence="1 8">Belongs to the beta-class carbonic anhydrase family.</text>
</comment>
<protein>
    <recommendedName>
        <fullName evidence="2 8">Carbonic anhydrase</fullName>
        <ecNumber evidence="2 8">4.2.1.1</ecNumber>
    </recommendedName>
    <alternativeName>
        <fullName evidence="8">Carbonate dehydratase</fullName>
    </alternativeName>
</protein>
<evidence type="ECO:0000256" key="8">
    <source>
        <dbReference type="RuleBase" id="RU003956"/>
    </source>
</evidence>
<organism evidence="9 10">
    <name type="scientific">Neolentinus lepideus HHB14362 ss-1</name>
    <dbReference type="NCBI Taxonomy" id="1314782"/>
    <lineage>
        <taxon>Eukaryota</taxon>
        <taxon>Fungi</taxon>
        <taxon>Dikarya</taxon>
        <taxon>Basidiomycota</taxon>
        <taxon>Agaricomycotina</taxon>
        <taxon>Agaricomycetes</taxon>
        <taxon>Gloeophyllales</taxon>
        <taxon>Gloeophyllaceae</taxon>
        <taxon>Neolentinus</taxon>
    </lineage>
</organism>
<evidence type="ECO:0000313" key="10">
    <source>
        <dbReference type="Proteomes" id="UP000076761"/>
    </source>
</evidence>
<dbReference type="EC" id="4.2.1.1" evidence="2 8"/>
<evidence type="ECO:0000256" key="7">
    <source>
        <dbReference type="PIRSR" id="PIRSR601765-1"/>
    </source>
</evidence>
<sequence length="212" mass="22535">MSPTLSSTQFPVLARLLSANAQWADDVARAEPGFFDAGAKGQAPKVLWIGCADSRVPESVVTACRPGEIFVHRNIANQFHLDDVNAQAVLCYAVVHLGVEHVVITGHTKCGGAAACLAAQDNLAVPAHGLAAPLNKWLAPLVQIASSMKVPAGADPSVILTEESVRQQVANVCATETIRDEWAKGRAVYVHGWVYELEHGTLRDLGVSRGPE</sequence>
<dbReference type="GO" id="GO:0071244">
    <property type="term" value="P:cellular response to carbon dioxide"/>
    <property type="evidence" value="ECO:0007669"/>
    <property type="project" value="TreeGrafter"/>
</dbReference>
<feature type="binding site" evidence="7">
    <location>
        <position position="110"/>
    </location>
    <ligand>
        <name>Zn(2+)</name>
        <dbReference type="ChEBI" id="CHEBI:29105"/>
    </ligand>
</feature>
<evidence type="ECO:0000256" key="6">
    <source>
        <dbReference type="ARBA" id="ARBA00048348"/>
    </source>
</evidence>
<evidence type="ECO:0000256" key="1">
    <source>
        <dbReference type="ARBA" id="ARBA00006217"/>
    </source>
</evidence>
<comment type="catalytic activity">
    <reaction evidence="6 8">
        <text>hydrogencarbonate + H(+) = CO2 + H2O</text>
        <dbReference type="Rhea" id="RHEA:10748"/>
        <dbReference type="ChEBI" id="CHEBI:15377"/>
        <dbReference type="ChEBI" id="CHEBI:15378"/>
        <dbReference type="ChEBI" id="CHEBI:16526"/>
        <dbReference type="ChEBI" id="CHEBI:17544"/>
        <dbReference type="EC" id="4.2.1.1"/>
    </reaction>
</comment>
<dbReference type="InterPro" id="IPR001765">
    <property type="entry name" value="Carbonic_anhydrase"/>
</dbReference>
<dbReference type="SMART" id="SM00947">
    <property type="entry name" value="Pro_CA"/>
    <property type="match status" value="1"/>
</dbReference>
<keyword evidence="5 8" id="KW-0456">Lyase</keyword>
<keyword evidence="10" id="KW-1185">Reference proteome</keyword>
<dbReference type="AlphaFoldDB" id="A0A165MLZ9"/>
<evidence type="ECO:0000256" key="2">
    <source>
        <dbReference type="ARBA" id="ARBA00012925"/>
    </source>
</evidence>
<keyword evidence="3 7" id="KW-0479">Metal-binding</keyword>
<dbReference type="Proteomes" id="UP000076761">
    <property type="component" value="Unassembled WGS sequence"/>
</dbReference>
<feature type="binding site" evidence="7">
    <location>
        <position position="53"/>
    </location>
    <ligand>
        <name>Zn(2+)</name>
        <dbReference type="ChEBI" id="CHEBI:29105"/>
    </ligand>
</feature>